<keyword evidence="7" id="KW-1278">Translocase</keyword>
<evidence type="ECO:0000313" key="15">
    <source>
        <dbReference type="EMBL" id="EHL16620.1"/>
    </source>
</evidence>
<dbReference type="EC" id="7.4.2.8" evidence="11"/>
<reference evidence="15 16" key="1">
    <citation type="submission" date="2011-08" db="EMBL/GenBank/DDBJ databases">
        <title>The Genome Sequence of Eubacteriaceae bacterium ACC19a.</title>
        <authorList>
            <consortium name="The Broad Institute Genome Sequencing Platform"/>
            <person name="Earl A."/>
            <person name="Ward D."/>
            <person name="Feldgarden M."/>
            <person name="Gevers D."/>
            <person name="Sizova M."/>
            <person name="Hazen A."/>
            <person name="Epstein S."/>
            <person name="Young S.K."/>
            <person name="Zeng Q."/>
            <person name="Gargeya S."/>
            <person name="Fitzgerald M."/>
            <person name="Haas B."/>
            <person name="Abouelleil A."/>
            <person name="Alvarado L."/>
            <person name="Arachchi H.M."/>
            <person name="Berlin A."/>
            <person name="Brown A."/>
            <person name="Chapman S.B."/>
            <person name="Chen Z."/>
            <person name="Dunbar C."/>
            <person name="Freedman E."/>
            <person name="Gearin G."/>
            <person name="Gellesch M."/>
            <person name="Goldberg J."/>
            <person name="Griggs A."/>
            <person name="Gujja S."/>
            <person name="Heiman D."/>
            <person name="Howarth C."/>
            <person name="Larson L."/>
            <person name="Lui A."/>
            <person name="MacDonald P.J.P."/>
            <person name="Montmayeur A."/>
            <person name="Murphy C."/>
            <person name="Neiman D."/>
            <person name="Pearson M."/>
            <person name="Priest M."/>
            <person name="Roberts A."/>
            <person name="Saif S."/>
            <person name="Shea T."/>
            <person name="Shenoy N."/>
            <person name="Sisk P."/>
            <person name="Stolte C."/>
            <person name="Sykes S."/>
            <person name="Wortman J."/>
            <person name="Nusbaum C."/>
            <person name="Birren B."/>
        </authorList>
    </citation>
    <scope>NUCLEOTIDE SEQUENCE [LARGE SCALE GENOMIC DNA]</scope>
    <source>
        <strain evidence="15 16">ACC19a</strain>
    </source>
</reference>
<gene>
    <name evidence="15" type="ORF">HMPREF9629_01167</name>
</gene>
<dbReference type="GO" id="GO:0071973">
    <property type="term" value="P:bacterial-type flagellum-dependent cell motility"/>
    <property type="evidence" value="ECO:0007669"/>
    <property type="project" value="InterPro"/>
</dbReference>
<dbReference type="CDD" id="cd01136">
    <property type="entry name" value="ATPase_flagellum-secretory_path_III"/>
    <property type="match status" value="1"/>
</dbReference>
<comment type="subcellular location">
    <subcellularLocation>
        <location evidence="1">Cytoplasm</location>
    </subcellularLocation>
</comment>
<dbReference type="GO" id="GO:0008564">
    <property type="term" value="F:protein-exporting ATPase activity"/>
    <property type="evidence" value="ECO:0007669"/>
    <property type="project" value="UniProtKB-EC"/>
</dbReference>
<dbReference type="SMART" id="SM00382">
    <property type="entry name" value="AAA"/>
    <property type="match status" value="1"/>
</dbReference>
<evidence type="ECO:0000256" key="11">
    <source>
        <dbReference type="ARBA" id="ARBA00024382"/>
    </source>
</evidence>
<dbReference type="AlphaFoldDB" id="G9WYB6"/>
<dbReference type="RefSeq" id="WP_009525402.1">
    <property type="nucleotide sequence ID" value="NZ_JH414551.1"/>
</dbReference>
<dbReference type="InterPro" id="IPR000194">
    <property type="entry name" value="ATPase_F1/V1/A1_a/bsu_nucl-bd"/>
</dbReference>
<evidence type="ECO:0000256" key="7">
    <source>
        <dbReference type="ARBA" id="ARBA00022967"/>
    </source>
</evidence>
<dbReference type="GO" id="GO:0030254">
    <property type="term" value="P:protein secretion by the type III secretion system"/>
    <property type="evidence" value="ECO:0007669"/>
    <property type="project" value="InterPro"/>
</dbReference>
<keyword evidence="3" id="KW-0963">Cytoplasm</keyword>
<accession>G9WYB6</accession>
<name>G9WYB6_9FIRM</name>
<protein>
    <recommendedName>
        <fullName evidence="12">Type 3 secretion system ATPase</fullName>
        <ecNumber evidence="11">7.4.2.8</ecNumber>
    </recommendedName>
</protein>
<evidence type="ECO:0000256" key="10">
    <source>
        <dbReference type="ARBA" id="ARBA00024342"/>
    </source>
</evidence>
<keyword evidence="8" id="KW-0843">Virulence</keyword>
<keyword evidence="15" id="KW-0966">Cell projection</keyword>
<keyword evidence="15" id="KW-0969">Cilium</keyword>
<evidence type="ECO:0000259" key="14">
    <source>
        <dbReference type="SMART" id="SM00382"/>
    </source>
</evidence>
<dbReference type="Gene3D" id="3.40.50.12240">
    <property type="match status" value="1"/>
</dbReference>
<dbReference type="Pfam" id="PF02874">
    <property type="entry name" value="ATP-synt_ab_N"/>
    <property type="match status" value="1"/>
</dbReference>
<dbReference type="SUPFAM" id="SSF52540">
    <property type="entry name" value="P-loop containing nucleoside triphosphate hydrolases"/>
    <property type="match status" value="1"/>
</dbReference>
<evidence type="ECO:0000256" key="5">
    <source>
        <dbReference type="ARBA" id="ARBA00022840"/>
    </source>
</evidence>
<dbReference type="NCBIfam" id="TIGR02546">
    <property type="entry name" value="III_secr_ATP"/>
    <property type="match status" value="1"/>
</dbReference>
<evidence type="ECO:0000256" key="6">
    <source>
        <dbReference type="ARBA" id="ARBA00022927"/>
    </source>
</evidence>
<comment type="similarity">
    <text evidence="10">Belongs to the ATPase alpha/beta chains family. T3SS ATPase subfamily.</text>
</comment>
<comment type="catalytic activity">
    <reaction evidence="13">
        <text>ATP + H2O + cellular proteinSide 1 = ADP + phosphate + cellular proteinSide 2.</text>
        <dbReference type="EC" id="7.4.2.8"/>
    </reaction>
</comment>
<evidence type="ECO:0000256" key="12">
    <source>
        <dbReference type="ARBA" id="ARBA00024442"/>
    </source>
</evidence>
<dbReference type="PATRIC" id="fig|796937.3.peg.360"/>
<dbReference type="HOGENOM" id="CLU_022398_5_1_9"/>
<keyword evidence="6" id="KW-0653">Protein transport</keyword>
<dbReference type="Pfam" id="PF00006">
    <property type="entry name" value="ATP-synt_ab"/>
    <property type="match status" value="1"/>
</dbReference>
<dbReference type="PANTHER" id="PTHR15184:SF9">
    <property type="entry name" value="SPI-1 TYPE 3 SECRETION SYSTEM ATPASE"/>
    <property type="match status" value="1"/>
</dbReference>
<comment type="caution">
    <text evidence="15">The sequence shown here is derived from an EMBL/GenBank/DDBJ whole genome shotgun (WGS) entry which is preliminary data.</text>
</comment>
<dbReference type="InterPro" id="IPR040627">
    <property type="entry name" value="T3SS_ATPase_C"/>
</dbReference>
<dbReference type="Proteomes" id="UP000006437">
    <property type="component" value="Unassembled WGS sequence"/>
</dbReference>
<keyword evidence="2" id="KW-0813">Transport</keyword>
<keyword evidence="5" id="KW-0067">ATP-binding</keyword>
<evidence type="ECO:0000256" key="2">
    <source>
        <dbReference type="ARBA" id="ARBA00022448"/>
    </source>
</evidence>
<evidence type="ECO:0000256" key="3">
    <source>
        <dbReference type="ARBA" id="ARBA00022490"/>
    </source>
</evidence>
<dbReference type="InterPro" id="IPR005714">
    <property type="entry name" value="ATPase_T3SS_FliI/YscN"/>
</dbReference>
<feature type="domain" description="AAA+ ATPase" evidence="14">
    <location>
        <begin position="158"/>
        <end position="339"/>
    </location>
</feature>
<keyword evidence="15" id="KW-0282">Flagellum</keyword>
<dbReference type="GO" id="GO:0016887">
    <property type="term" value="F:ATP hydrolysis activity"/>
    <property type="evidence" value="ECO:0007669"/>
    <property type="project" value="InterPro"/>
</dbReference>
<dbReference type="InterPro" id="IPR022425">
    <property type="entry name" value="FliI_clade2"/>
</dbReference>
<organism evidence="15 16">
    <name type="scientific">Peptoanaerobacter stomatis</name>
    <dbReference type="NCBI Taxonomy" id="796937"/>
    <lineage>
        <taxon>Bacteria</taxon>
        <taxon>Bacillati</taxon>
        <taxon>Bacillota</taxon>
        <taxon>Clostridia</taxon>
        <taxon>Peptostreptococcales</taxon>
        <taxon>Filifactoraceae</taxon>
        <taxon>Peptoanaerobacter</taxon>
    </lineage>
</organism>
<evidence type="ECO:0000256" key="8">
    <source>
        <dbReference type="ARBA" id="ARBA00023026"/>
    </source>
</evidence>
<proteinExistence type="inferred from homology"/>
<keyword evidence="9" id="KW-0406">Ion transport</keyword>
<dbReference type="CDD" id="cd18117">
    <property type="entry name" value="ATP-synt_flagellum-secretory_path_III_N"/>
    <property type="match status" value="1"/>
</dbReference>
<dbReference type="GO" id="GO:0030257">
    <property type="term" value="C:type III protein secretion system complex"/>
    <property type="evidence" value="ECO:0007669"/>
    <property type="project" value="InterPro"/>
</dbReference>
<dbReference type="PANTHER" id="PTHR15184">
    <property type="entry name" value="ATP SYNTHASE"/>
    <property type="match status" value="1"/>
</dbReference>
<evidence type="ECO:0000256" key="4">
    <source>
        <dbReference type="ARBA" id="ARBA00022741"/>
    </source>
</evidence>
<dbReference type="GO" id="GO:0046933">
    <property type="term" value="F:proton-transporting ATP synthase activity, rotational mechanism"/>
    <property type="evidence" value="ECO:0007669"/>
    <property type="project" value="TreeGrafter"/>
</dbReference>
<dbReference type="GO" id="GO:0044780">
    <property type="term" value="P:bacterial-type flagellum assembly"/>
    <property type="evidence" value="ECO:0007669"/>
    <property type="project" value="InterPro"/>
</dbReference>
<dbReference type="FunFam" id="3.40.50.12240:FF:000002">
    <property type="entry name" value="Flagellum-specific ATP synthase FliI"/>
    <property type="match status" value="1"/>
</dbReference>
<dbReference type="NCBIfam" id="TIGR03497">
    <property type="entry name" value="FliI_clade2"/>
    <property type="match status" value="1"/>
</dbReference>
<dbReference type="Pfam" id="PF18269">
    <property type="entry name" value="T3SS_ATPase_C"/>
    <property type="match status" value="1"/>
</dbReference>
<dbReference type="InterPro" id="IPR020003">
    <property type="entry name" value="ATPase_a/bsu_AS"/>
</dbReference>
<evidence type="ECO:0000313" key="16">
    <source>
        <dbReference type="Proteomes" id="UP000006437"/>
    </source>
</evidence>
<keyword evidence="4" id="KW-0547">Nucleotide-binding</keyword>
<dbReference type="InterPro" id="IPR050053">
    <property type="entry name" value="ATPase_alpha/beta_chains"/>
</dbReference>
<dbReference type="InterPro" id="IPR003593">
    <property type="entry name" value="AAA+_ATPase"/>
</dbReference>
<dbReference type="EMBL" id="AFZE01000002">
    <property type="protein sequence ID" value="EHL16620.1"/>
    <property type="molecule type" value="Genomic_DNA"/>
</dbReference>
<dbReference type="InterPro" id="IPR004100">
    <property type="entry name" value="ATPase_F1/V1/A1_a/bsu_N"/>
</dbReference>
<dbReference type="GO" id="GO:0005524">
    <property type="term" value="F:ATP binding"/>
    <property type="evidence" value="ECO:0007669"/>
    <property type="project" value="UniProtKB-KW"/>
</dbReference>
<dbReference type="GO" id="GO:0046961">
    <property type="term" value="F:proton-transporting ATPase activity, rotational mechanism"/>
    <property type="evidence" value="ECO:0007669"/>
    <property type="project" value="InterPro"/>
</dbReference>
<evidence type="ECO:0000256" key="13">
    <source>
        <dbReference type="ARBA" id="ARBA00034006"/>
    </source>
</evidence>
<dbReference type="GO" id="GO:0005737">
    <property type="term" value="C:cytoplasm"/>
    <property type="evidence" value="ECO:0007669"/>
    <property type="project" value="UniProtKB-SubCell"/>
</dbReference>
<dbReference type="PROSITE" id="PS00152">
    <property type="entry name" value="ATPASE_ALPHA_BETA"/>
    <property type="match status" value="1"/>
</dbReference>
<dbReference type="NCBIfam" id="TIGR01026">
    <property type="entry name" value="fliI_yscN"/>
    <property type="match status" value="1"/>
</dbReference>
<evidence type="ECO:0000256" key="9">
    <source>
        <dbReference type="ARBA" id="ARBA00023065"/>
    </source>
</evidence>
<dbReference type="BioCyc" id="EBAC796937-HMP:GMGH-1169-MONOMER"/>
<dbReference type="InterPro" id="IPR013380">
    <property type="entry name" value="ATPase_T3SS_SctN"/>
</dbReference>
<evidence type="ECO:0000256" key="1">
    <source>
        <dbReference type="ARBA" id="ARBA00004496"/>
    </source>
</evidence>
<dbReference type="InterPro" id="IPR027417">
    <property type="entry name" value="P-loop_NTPase"/>
</dbReference>
<sequence length="437" mass="47283">MEISLKKYSDKLTDTTLVQYKGRVSKIVGLTIESTGPQVKIGEMCKIYPVKSEAPVMAEAVGFTQNAVLLMPLGDMQGIGPGATVVASGNSLEVQVGESLLGRVLDGLGNPIDDKEELKLSRAYPVNNTPPNPLSRSRIREPLPLGIKAIDGMLTCGRGQRIGIFAGSGVGKSTLLGMIARNTVADINVIGLIGERGREVKEFIENDLQEEGLARSIVIVATSDQPALVRKKGALLATSVAEYFRDQGKNVILMMDSLTRFSMAQREVGLAIGEPPVTKGYPPSVFAELPKLLERAGNSDKGSITGLYTVLVDGDDMNEPIADTVRGILDGHIVLSRTLANKNHYPAIDVLASVSRVMPAIMDKEHMLKVGNIRDLMATYKDSEDLISIGAYVKGTSKKVDMATEKNDEINDFLKQDIHDKFSFDEIENMVGKIIQL</sequence>